<evidence type="ECO:0000259" key="2">
    <source>
        <dbReference type="PROSITE" id="PS50208"/>
    </source>
</evidence>
<dbReference type="PANTHER" id="PTHR22437">
    <property type="entry name" value="WINGED HELIX DOMAIN-CONTAINING PROTEIN"/>
    <property type="match status" value="1"/>
</dbReference>
<dbReference type="InterPro" id="IPR015917">
    <property type="entry name" value="Pept_C14A"/>
</dbReference>
<comment type="caution">
    <text evidence="3">The sequence shown here is derived from an EMBL/GenBank/DDBJ whole genome shotgun (WGS) entry which is preliminary data.</text>
</comment>
<dbReference type="InterPro" id="IPR040126">
    <property type="entry name" value="STOX1/2"/>
</dbReference>
<evidence type="ECO:0000313" key="4">
    <source>
        <dbReference type="Proteomes" id="UP001434883"/>
    </source>
</evidence>
<proteinExistence type="inferred from homology"/>
<protein>
    <recommendedName>
        <fullName evidence="2">Caspase family p20 domain-containing protein</fullName>
    </recommendedName>
</protein>
<keyword evidence="4" id="KW-1185">Reference proteome</keyword>
<gene>
    <name evidence="3" type="ORF">XENOCAPTIV_009737</name>
</gene>
<feature type="domain" description="Caspase family p20" evidence="2">
    <location>
        <begin position="1"/>
        <end position="89"/>
    </location>
</feature>
<feature type="non-terminal residue" evidence="3">
    <location>
        <position position="1"/>
    </location>
</feature>
<dbReference type="SUPFAM" id="SSF52129">
    <property type="entry name" value="Caspase-like"/>
    <property type="match status" value="1"/>
</dbReference>
<dbReference type="PROSITE" id="PS01121">
    <property type="entry name" value="CASPASE_HIS"/>
    <property type="match status" value="1"/>
</dbReference>
<dbReference type="InterPro" id="IPR016129">
    <property type="entry name" value="Caspase_his_AS"/>
</dbReference>
<comment type="similarity">
    <text evidence="1">Belongs to the peptidase C14A family.</text>
</comment>
<dbReference type="InterPro" id="IPR001309">
    <property type="entry name" value="Pept_C14_p20"/>
</dbReference>
<reference evidence="3 4" key="1">
    <citation type="submission" date="2021-06" db="EMBL/GenBank/DDBJ databases">
        <authorList>
            <person name="Palmer J.M."/>
        </authorList>
    </citation>
    <scope>NUCLEOTIDE SEQUENCE [LARGE SCALE GENOMIC DNA]</scope>
    <source>
        <strain evidence="3 4">XC_2019</strain>
        <tissue evidence="3">Muscle</tissue>
    </source>
</reference>
<dbReference type="SMART" id="SM00115">
    <property type="entry name" value="CASc"/>
    <property type="match status" value="1"/>
</dbReference>
<dbReference type="InterPro" id="IPR011600">
    <property type="entry name" value="Pept_C14_caspase"/>
</dbReference>
<name>A0ABV0QZQ5_9TELE</name>
<accession>A0ABV0QZQ5</accession>
<dbReference type="Pfam" id="PF00656">
    <property type="entry name" value="Peptidase_C14"/>
    <property type="match status" value="1"/>
</dbReference>
<sequence>NVCKVFTNLGYKVKIFNDQTTNQMVKILSAASKEDHSNSASFVCVLLSHGDEGVFYGTDGPLQLQTLTLFFRGDRCKSLVGKPKLFFIQLRNVTFLSVTEAGMEKFLHITPHSLALVLSRVCREDAEGPPSSSSSPPAPAEVWEKLEHHTGYEVFASFKAVNMQHFWNKALTEALSEIFFLGWIDEHVLLIQSQEVHLEVLRNTWTRRTLKPPQGFHIKCIGG</sequence>
<dbReference type="Gene3D" id="3.40.50.1460">
    <property type="match status" value="1"/>
</dbReference>
<organism evidence="3 4">
    <name type="scientific">Xenoophorus captivus</name>
    <dbReference type="NCBI Taxonomy" id="1517983"/>
    <lineage>
        <taxon>Eukaryota</taxon>
        <taxon>Metazoa</taxon>
        <taxon>Chordata</taxon>
        <taxon>Craniata</taxon>
        <taxon>Vertebrata</taxon>
        <taxon>Euteleostomi</taxon>
        <taxon>Actinopterygii</taxon>
        <taxon>Neopterygii</taxon>
        <taxon>Teleostei</taxon>
        <taxon>Neoteleostei</taxon>
        <taxon>Acanthomorphata</taxon>
        <taxon>Ovalentaria</taxon>
        <taxon>Atherinomorphae</taxon>
        <taxon>Cyprinodontiformes</taxon>
        <taxon>Goodeidae</taxon>
        <taxon>Xenoophorus</taxon>
    </lineage>
</organism>
<dbReference type="PROSITE" id="PS50208">
    <property type="entry name" value="CASPASE_P20"/>
    <property type="match status" value="1"/>
</dbReference>
<dbReference type="PRINTS" id="PR00376">
    <property type="entry name" value="IL1BCENZYME"/>
</dbReference>
<evidence type="ECO:0000256" key="1">
    <source>
        <dbReference type="ARBA" id="ARBA00010134"/>
    </source>
</evidence>
<dbReference type="InterPro" id="IPR029030">
    <property type="entry name" value="Caspase-like_dom_sf"/>
</dbReference>
<dbReference type="Proteomes" id="UP001434883">
    <property type="component" value="Unassembled WGS sequence"/>
</dbReference>
<evidence type="ECO:0000313" key="3">
    <source>
        <dbReference type="EMBL" id="MEQ2201251.1"/>
    </source>
</evidence>
<dbReference type="PANTHER" id="PTHR22437:SF2">
    <property type="entry name" value="STORKHEAD-BOX PROTEIN 2"/>
    <property type="match status" value="1"/>
</dbReference>
<dbReference type="EMBL" id="JAHRIN010027384">
    <property type="protein sequence ID" value="MEQ2201251.1"/>
    <property type="molecule type" value="Genomic_DNA"/>
</dbReference>